<dbReference type="AlphaFoldDB" id="A0A162DJA9"/>
<feature type="repeat" description="TPR" evidence="3">
    <location>
        <begin position="568"/>
        <end position="601"/>
    </location>
</feature>
<evidence type="ECO:0000256" key="2">
    <source>
        <dbReference type="ARBA" id="ARBA00022803"/>
    </source>
</evidence>
<reference evidence="5 6" key="1">
    <citation type="submission" date="2016-01" db="EMBL/GenBank/DDBJ databases">
        <title>The draft genome sequence of Aquimarina sp. RZW4-3-2.</title>
        <authorList>
            <person name="Wang Y."/>
        </authorList>
    </citation>
    <scope>NUCLEOTIDE SEQUENCE [LARGE SCALE GENOMIC DNA]</scope>
    <source>
        <strain evidence="5 6">RZW4-3-2</strain>
    </source>
</reference>
<keyword evidence="4" id="KW-1133">Transmembrane helix</keyword>
<keyword evidence="2 3" id="KW-0802">TPR repeat</keyword>
<feature type="transmembrane region" description="Helical" evidence="4">
    <location>
        <begin position="312"/>
        <end position="333"/>
    </location>
</feature>
<dbReference type="InterPro" id="IPR011990">
    <property type="entry name" value="TPR-like_helical_dom_sf"/>
</dbReference>
<dbReference type="Pfam" id="PF00515">
    <property type="entry name" value="TPR_1"/>
    <property type="match status" value="1"/>
</dbReference>
<dbReference type="PROSITE" id="PS50005">
    <property type="entry name" value="TPR"/>
    <property type="match status" value="3"/>
</dbReference>
<accession>A0A162DJA9</accession>
<dbReference type="GO" id="GO:0060090">
    <property type="term" value="F:molecular adaptor activity"/>
    <property type="evidence" value="ECO:0007669"/>
    <property type="project" value="TreeGrafter"/>
</dbReference>
<evidence type="ECO:0000256" key="3">
    <source>
        <dbReference type="PROSITE-ProRule" id="PRU00339"/>
    </source>
</evidence>
<dbReference type="PANTHER" id="PTHR45831">
    <property type="entry name" value="LD24721P"/>
    <property type="match status" value="1"/>
</dbReference>
<keyword evidence="4" id="KW-0472">Membrane</keyword>
<evidence type="ECO:0000256" key="1">
    <source>
        <dbReference type="ARBA" id="ARBA00022737"/>
    </source>
</evidence>
<keyword evidence="4" id="KW-0812">Transmembrane</keyword>
<organism evidence="5 6">
    <name type="scientific">Aquimarina aggregata</name>
    <dbReference type="NCBI Taxonomy" id="1642818"/>
    <lineage>
        <taxon>Bacteria</taxon>
        <taxon>Pseudomonadati</taxon>
        <taxon>Bacteroidota</taxon>
        <taxon>Flavobacteriia</taxon>
        <taxon>Flavobacteriales</taxon>
        <taxon>Flavobacteriaceae</taxon>
        <taxon>Aquimarina</taxon>
    </lineage>
</organism>
<dbReference type="STRING" id="1642818.AWE51_23065"/>
<feature type="transmembrane region" description="Helical" evidence="4">
    <location>
        <begin position="137"/>
        <end position="158"/>
    </location>
</feature>
<keyword evidence="1" id="KW-0677">Repeat</keyword>
<feature type="transmembrane region" description="Helical" evidence="4">
    <location>
        <begin position="193"/>
        <end position="226"/>
    </location>
</feature>
<evidence type="ECO:0000256" key="4">
    <source>
        <dbReference type="SAM" id="Phobius"/>
    </source>
</evidence>
<evidence type="ECO:0000313" key="5">
    <source>
        <dbReference type="EMBL" id="KZS41288.1"/>
    </source>
</evidence>
<dbReference type="OrthoDB" id="2034231at2"/>
<dbReference type="SMART" id="SM00028">
    <property type="entry name" value="TPR"/>
    <property type="match status" value="4"/>
</dbReference>
<sequence>MNLDFISKIDYRKAFILLGLFIVILMSGLSINYSMTEDARVHHEHGKRILDYFKGKNKIAQLSPLDKKGKYINISLSQEHLEKGMNGFGGFFDLLCNFLYQFFGFVGEYEFRNIISAIIGFLLFLFCGLIGKELGGWRLGIITLVFVVLTPVLFGQAMNSPKDIPFAAFYIFSIYHVIKLLKELPEISFKRGFFLVFNISILINIRLIGLVFLGNLGIAFFLWWFIENYQQRFKNIVLKDIFLLLLKISGIAILAYLATAIFWPYAQTNPLIVPIDLFLKATQYKGFVSTQIFEGVWRNSYDMPWYYSFKSLLFISMPLHLIIGMLLIPFIYVKTDSKIKLYSSFLLFTSLFPLVLLILGKANSYDHSRQFLFTVPPMIVVCTFAWSRFKVFMSKYIKSKVILPSILILFLLEPLQFMAKNHPFEALYFSPLIGGVSGAYGNYEIDYLGFAIKPAVDWLENNISNTDRHEPVRVRMYYGEQLKIKYYLDKIPNLEYVAVREDSPDWDYGVVMLTEAKFDKDLDKNWPPNNTVHKVTVDGVPICFIVKNNFKVDTIEALEQKLSKQPTENGYIQLSLMYYNKESYFKSIEASQKVVELNPKNSIAYNNMCSAYNILLMYERAKYAGEKALEFSPNMTLATNNLKISNEGLNRRKNNKFTKEEYLRLGYNYYSIKDYRSCILINQELLKVEPKNSIAYNNICSSNNMLGNYEKAIEACNKAVTIRPDFQLAKNNMKYAKSQIKNR</sequence>
<name>A0A162DJA9_9FLAO</name>
<feature type="transmembrane region" description="Helical" evidence="4">
    <location>
        <begin position="241"/>
        <end position="263"/>
    </location>
</feature>
<gene>
    <name evidence="5" type="ORF">AWE51_23065</name>
</gene>
<feature type="transmembrane region" description="Helical" evidence="4">
    <location>
        <begin position="339"/>
        <end position="359"/>
    </location>
</feature>
<feature type="repeat" description="TPR" evidence="3">
    <location>
        <begin position="693"/>
        <end position="726"/>
    </location>
</feature>
<dbReference type="RefSeq" id="WP_066312696.1">
    <property type="nucleotide sequence ID" value="NZ_CANLSS010000019.1"/>
</dbReference>
<dbReference type="Gene3D" id="1.25.40.10">
    <property type="entry name" value="Tetratricopeptide repeat domain"/>
    <property type="match status" value="2"/>
</dbReference>
<protein>
    <submittedName>
        <fullName evidence="5">Uncharacterized protein</fullName>
    </submittedName>
</protein>
<dbReference type="GO" id="GO:0016020">
    <property type="term" value="C:membrane"/>
    <property type="evidence" value="ECO:0007669"/>
    <property type="project" value="TreeGrafter"/>
</dbReference>
<dbReference type="EMBL" id="LQRT01000006">
    <property type="protein sequence ID" value="KZS41288.1"/>
    <property type="molecule type" value="Genomic_DNA"/>
</dbReference>
<feature type="transmembrane region" description="Helical" evidence="4">
    <location>
        <begin position="111"/>
        <end position="130"/>
    </location>
</feature>
<feature type="transmembrane region" description="Helical" evidence="4">
    <location>
        <begin position="401"/>
        <end position="419"/>
    </location>
</feature>
<dbReference type="InterPro" id="IPR019734">
    <property type="entry name" value="TPR_rpt"/>
</dbReference>
<dbReference type="Proteomes" id="UP000076715">
    <property type="component" value="Unassembled WGS sequence"/>
</dbReference>
<dbReference type="GO" id="GO:0072380">
    <property type="term" value="C:TRC complex"/>
    <property type="evidence" value="ECO:0007669"/>
    <property type="project" value="TreeGrafter"/>
</dbReference>
<dbReference type="InterPro" id="IPR047150">
    <property type="entry name" value="SGT"/>
</dbReference>
<comment type="caution">
    <text evidence="5">The sequence shown here is derived from an EMBL/GenBank/DDBJ whole genome shotgun (WGS) entry which is preliminary data.</text>
</comment>
<feature type="transmembrane region" description="Helical" evidence="4">
    <location>
        <begin position="371"/>
        <end position="389"/>
    </location>
</feature>
<dbReference type="SUPFAM" id="SSF48452">
    <property type="entry name" value="TPR-like"/>
    <property type="match status" value="1"/>
</dbReference>
<evidence type="ECO:0000313" key="6">
    <source>
        <dbReference type="Proteomes" id="UP000076715"/>
    </source>
</evidence>
<dbReference type="PANTHER" id="PTHR45831:SF2">
    <property type="entry name" value="LD24721P"/>
    <property type="match status" value="1"/>
</dbReference>
<proteinExistence type="predicted"/>
<feature type="repeat" description="TPR" evidence="3">
    <location>
        <begin position="659"/>
        <end position="692"/>
    </location>
</feature>
<keyword evidence="6" id="KW-1185">Reference proteome</keyword>
<feature type="transmembrane region" description="Helical" evidence="4">
    <location>
        <begin position="14"/>
        <end position="33"/>
    </location>
</feature>
<dbReference type="GO" id="GO:0006620">
    <property type="term" value="P:post-translational protein targeting to endoplasmic reticulum membrane"/>
    <property type="evidence" value="ECO:0007669"/>
    <property type="project" value="TreeGrafter"/>
</dbReference>